<keyword evidence="4" id="KW-1185">Reference proteome</keyword>
<dbReference type="Pfam" id="PF14912">
    <property type="entry name" value="THEG"/>
    <property type="match status" value="4"/>
</dbReference>
<evidence type="ECO:0000256" key="1">
    <source>
        <dbReference type="ARBA" id="ARBA00022737"/>
    </source>
</evidence>
<dbReference type="EMBL" id="JACASE010000010">
    <property type="protein sequence ID" value="KAF6432585.1"/>
    <property type="molecule type" value="Genomic_DNA"/>
</dbReference>
<evidence type="ECO:0000256" key="2">
    <source>
        <dbReference type="SAM" id="MobiDB-lite"/>
    </source>
</evidence>
<keyword evidence="1" id="KW-0677">Repeat</keyword>
<dbReference type="InterPro" id="IPR006623">
    <property type="entry name" value="THEG"/>
</dbReference>
<protein>
    <submittedName>
        <fullName evidence="3">Theg spermatid protein like</fullName>
    </submittedName>
</protein>
<evidence type="ECO:0000313" key="4">
    <source>
        <dbReference type="Proteomes" id="UP000593571"/>
    </source>
</evidence>
<feature type="compositionally biased region" description="Basic and acidic residues" evidence="2">
    <location>
        <begin position="38"/>
        <end position="59"/>
    </location>
</feature>
<feature type="region of interest" description="Disordered" evidence="2">
    <location>
        <begin position="1"/>
        <end position="59"/>
    </location>
</feature>
<sequence>MEKQEFTGSSELSDGHDTTGTSALSEALLTPLVPRILNVRDKPLEPEKPEEVDDQGRREIPEPYKHYERCRPSDPHTPYVHYEPYRSYEISELHASHAAGKLLTSREHHGYRAPRKLYKPREAELFPSAKVMTAPSLVTRITPRIPLSTLTDPGPCVFIRKWSESNLTPGAYSNIASLDTIKELSFFSRKRIQDLSRPKKQLGTPDRKLFWGNQDPICPISRGALNAQLTKRLEDLAQPKEVSHRYVPNRAQYYYSCGRGSVIWEIPSPALLRKISKRIQKLAQPNRIKKEHIINRSSSDYLKKDSLKISDPSPRILRLSIAKGTDPNYLPPKSIENRVSISAQTAVTPPRIVDLAHPRLKIEGLCYPRETYDKPIRPISHAALFAEPNLRIVALAKAKPLHQDYLPAYDSYRPVSYAAMHSEASPRIQELANPSTRTPVRIIYYDPEVFKVKPAALKAQCSQRIQKLAEPLRRN</sequence>
<dbReference type="InterPro" id="IPR042401">
    <property type="entry name" value="SPMAP2-like"/>
</dbReference>
<proteinExistence type="predicted"/>
<organism evidence="3 4">
    <name type="scientific">Rousettus aegyptiacus</name>
    <name type="common">Egyptian fruit bat</name>
    <name type="synonym">Pteropus aegyptiacus</name>
    <dbReference type="NCBI Taxonomy" id="9407"/>
    <lineage>
        <taxon>Eukaryota</taxon>
        <taxon>Metazoa</taxon>
        <taxon>Chordata</taxon>
        <taxon>Craniata</taxon>
        <taxon>Vertebrata</taxon>
        <taxon>Euteleostomi</taxon>
        <taxon>Mammalia</taxon>
        <taxon>Eutheria</taxon>
        <taxon>Laurasiatheria</taxon>
        <taxon>Chiroptera</taxon>
        <taxon>Yinpterochiroptera</taxon>
        <taxon>Pteropodoidea</taxon>
        <taxon>Pteropodidae</taxon>
        <taxon>Rousettinae</taxon>
        <taxon>Rousettus</taxon>
    </lineage>
</organism>
<dbReference type="OrthoDB" id="25466at2759"/>
<accession>A0A7J8EBC2</accession>
<feature type="compositionally biased region" description="Polar residues" evidence="2">
    <location>
        <begin position="1"/>
        <end position="24"/>
    </location>
</feature>
<reference evidence="3 4" key="1">
    <citation type="journal article" date="2020" name="Nature">
        <title>Six reference-quality genomes reveal evolution of bat adaptations.</title>
        <authorList>
            <person name="Jebb D."/>
            <person name="Huang Z."/>
            <person name="Pippel M."/>
            <person name="Hughes G.M."/>
            <person name="Lavrichenko K."/>
            <person name="Devanna P."/>
            <person name="Winkler S."/>
            <person name="Jermiin L.S."/>
            <person name="Skirmuntt E.C."/>
            <person name="Katzourakis A."/>
            <person name="Burkitt-Gray L."/>
            <person name="Ray D.A."/>
            <person name="Sullivan K.A.M."/>
            <person name="Roscito J.G."/>
            <person name="Kirilenko B.M."/>
            <person name="Davalos L.M."/>
            <person name="Corthals A.P."/>
            <person name="Power M.L."/>
            <person name="Jones G."/>
            <person name="Ransome R.D."/>
            <person name="Dechmann D.K.N."/>
            <person name="Locatelli A.G."/>
            <person name="Puechmaille S.J."/>
            <person name="Fedrigo O."/>
            <person name="Jarvis E.D."/>
            <person name="Hiller M."/>
            <person name="Vernes S.C."/>
            <person name="Myers E.W."/>
            <person name="Teeling E.C."/>
        </authorList>
    </citation>
    <scope>NUCLEOTIDE SEQUENCE [LARGE SCALE GENOMIC DNA]</scope>
    <source>
        <strain evidence="3">MRouAeg1</strain>
        <tissue evidence="3">Muscle</tissue>
    </source>
</reference>
<dbReference type="PANTHER" id="PTHR15901">
    <property type="entry name" value="TESTICULAR HAPLOID EXPRESSED GENE PROTEIN"/>
    <property type="match status" value="1"/>
</dbReference>
<dbReference type="PANTHER" id="PTHR15901:SF15">
    <property type="entry name" value="TESTICULAR HAPLOID EXPRESSED GENE PROTEIN-LIKE"/>
    <property type="match status" value="1"/>
</dbReference>
<gene>
    <name evidence="3" type="ORF">HJG63_019183</name>
</gene>
<dbReference type="SMART" id="SM00705">
    <property type="entry name" value="THEG"/>
    <property type="match status" value="7"/>
</dbReference>
<dbReference type="AlphaFoldDB" id="A0A7J8EBC2"/>
<evidence type="ECO:0000313" key="3">
    <source>
        <dbReference type="EMBL" id="KAF6432585.1"/>
    </source>
</evidence>
<dbReference type="Proteomes" id="UP000593571">
    <property type="component" value="Unassembled WGS sequence"/>
</dbReference>
<comment type="caution">
    <text evidence="3">The sequence shown here is derived from an EMBL/GenBank/DDBJ whole genome shotgun (WGS) entry which is preliminary data.</text>
</comment>
<name>A0A7J8EBC2_ROUAE</name>